<accession>A0ABS3HNG1</accession>
<keyword evidence="1" id="KW-0175">Coiled coil</keyword>
<protein>
    <submittedName>
        <fullName evidence="2">Uncharacterized protein</fullName>
    </submittedName>
</protein>
<evidence type="ECO:0000256" key="1">
    <source>
        <dbReference type="SAM" id="Coils"/>
    </source>
</evidence>
<feature type="coiled-coil region" evidence="1">
    <location>
        <begin position="63"/>
        <end position="90"/>
    </location>
</feature>
<dbReference type="RefSeq" id="WP_207110710.1">
    <property type="nucleotide sequence ID" value="NZ_JAFLVR010000081.1"/>
</dbReference>
<comment type="caution">
    <text evidence="2">The sequence shown here is derived from an EMBL/GenBank/DDBJ whole genome shotgun (WGS) entry which is preliminary data.</text>
</comment>
<feature type="non-terminal residue" evidence="2">
    <location>
        <position position="1"/>
    </location>
</feature>
<proteinExistence type="predicted"/>
<organism evidence="2 3">
    <name type="scientific">Candidatus Enterococcus murrayae</name>
    <dbReference type="NCBI Taxonomy" id="2815321"/>
    <lineage>
        <taxon>Bacteria</taxon>
        <taxon>Bacillati</taxon>
        <taxon>Bacillota</taxon>
        <taxon>Bacilli</taxon>
        <taxon>Lactobacillales</taxon>
        <taxon>Enterococcaceae</taxon>
        <taxon>Enterococcus</taxon>
    </lineage>
</organism>
<sequence length="311" mass="35672">GQKISKDLIINLKEKLEDIKNTEEGLTQEEIEAREQLRSRLVLLQNLKLENNGNLIISKVDDLNRKKIELTTIEQKLHDLEKQMKTFGDQDSETENLPKLQFKAEQKISELQDGIAKERDIINEKKDKRDKLDLKVGQLSKNKDVLNASKREEISKQISKVFSIGIEEYRLKLKSSVETDATKLFTQMSADSDYKNLKINDNYGLEIIHKDDIVVPRRSTGFEHVVALSLIGALHKNAPLQGPVIMDSPFGRLDSKHEKNVVTSLPLLSEQVILLVHENELNPKDTNMLLGRNLLKEYEMERITSFHTNII</sequence>
<reference evidence="2 3" key="1">
    <citation type="submission" date="2021-03" db="EMBL/GenBank/DDBJ databases">
        <title>Enterococcal diversity collection.</title>
        <authorList>
            <person name="Gilmore M.S."/>
            <person name="Schwartzman J."/>
            <person name="Van Tyne D."/>
            <person name="Martin M."/>
            <person name="Earl A.M."/>
            <person name="Manson A.L."/>
            <person name="Straub T."/>
            <person name="Salamzade R."/>
            <person name="Saavedra J."/>
            <person name="Lebreton F."/>
            <person name="Prichula J."/>
            <person name="Schaufler K."/>
            <person name="Gaca A."/>
            <person name="Sgardioli B."/>
            <person name="Wagenaar J."/>
            <person name="Strong T."/>
        </authorList>
    </citation>
    <scope>NUCLEOTIDE SEQUENCE [LARGE SCALE GENOMIC DNA]</scope>
    <source>
        <strain evidence="2 3">MJM16</strain>
    </source>
</reference>
<feature type="coiled-coil region" evidence="1">
    <location>
        <begin position="9"/>
        <end position="36"/>
    </location>
</feature>
<gene>
    <name evidence="2" type="ORF">JZO85_22255</name>
</gene>
<dbReference type="EMBL" id="JAFLVR010000081">
    <property type="protein sequence ID" value="MBO0454985.1"/>
    <property type="molecule type" value="Genomic_DNA"/>
</dbReference>
<keyword evidence="3" id="KW-1185">Reference proteome</keyword>
<dbReference type="Proteomes" id="UP000664495">
    <property type="component" value="Unassembled WGS sequence"/>
</dbReference>
<evidence type="ECO:0000313" key="3">
    <source>
        <dbReference type="Proteomes" id="UP000664495"/>
    </source>
</evidence>
<evidence type="ECO:0000313" key="2">
    <source>
        <dbReference type="EMBL" id="MBO0454985.1"/>
    </source>
</evidence>
<name>A0ABS3HNG1_9ENTE</name>